<reference evidence="3" key="1">
    <citation type="submission" date="2021-12" db="EMBL/GenBank/DDBJ databases">
        <title>Novel species in genus Dyadobacter.</title>
        <authorList>
            <person name="Ma C."/>
        </authorList>
    </citation>
    <scope>NUCLEOTIDE SEQUENCE</scope>
    <source>
        <strain evidence="3">LJ419</strain>
    </source>
</reference>
<evidence type="ECO:0000259" key="2">
    <source>
        <dbReference type="Pfam" id="PF08327"/>
    </source>
</evidence>
<dbReference type="AlphaFoldDB" id="A0A9X1TJV9"/>
<dbReference type="EMBL" id="JAJTTC010000001">
    <property type="protein sequence ID" value="MCF0060538.1"/>
    <property type="molecule type" value="Genomic_DNA"/>
</dbReference>
<feature type="domain" description="Activator of Hsp90 ATPase homologue 1/2-like C-terminal" evidence="2">
    <location>
        <begin position="15"/>
        <end position="135"/>
    </location>
</feature>
<dbReference type="InterPro" id="IPR023393">
    <property type="entry name" value="START-like_dom_sf"/>
</dbReference>
<organism evidence="3 4">
    <name type="scientific">Dyadobacter chenwenxiniae</name>
    <dbReference type="NCBI Taxonomy" id="2906456"/>
    <lineage>
        <taxon>Bacteria</taxon>
        <taxon>Pseudomonadati</taxon>
        <taxon>Bacteroidota</taxon>
        <taxon>Cytophagia</taxon>
        <taxon>Cytophagales</taxon>
        <taxon>Spirosomataceae</taxon>
        <taxon>Dyadobacter</taxon>
    </lineage>
</organism>
<dbReference type="SUPFAM" id="SSF55961">
    <property type="entry name" value="Bet v1-like"/>
    <property type="match status" value="1"/>
</dbReference>
<proteinExistence type="inferred from homology"/>
<comment type="similarity">
    <text evidence="1">Belongs to the AHA1 family.</text>
</comment>
<dbReference type="Proteomes" id="UP001139000">
    <property type="component" value="Unassembled WGS sequence"/>
</dbReference>
<dbReference type="InterPro" id="IPR013538">
    <property type="entry name" value="ASHA1/2-like_C"/>
</dbReference>
<evidence type="ECO:0000313" key="4">
    <source>
        <dbReference type="Proteomes" id="UP001139000"/>
    </source>
</evidence>
<evidence type="ECO:0000256" key="1">
    <source>
        <dbReference type="ARBA" id="ARBA00006817"/>
    </source>
</evidence>
<dbReference type="Pfam" id="PF08327">
    <property type="entry name" value="AHSA1"/>
    <property type="match status" value="1"/>
</dbReference>
<name>A0A9X1TJV9_9BACT</name>
<protein>
    <submittedName>
        <fullName evidence="3">SRPBCC domain-containing protein</fullName>
    </submittedName>
</protein>
<sequence>MNNESIIIRKLTLPASISEVWDALVNPKKTKQFMFNCEVNSDWKIGSPIVWKGNYEGYESGERGVILEFDEGKRLKYTSFDPNFELADTEENYLHISYDLSAKGDNSTELVTTIENFNGDAKRNGHLAAGWDIIVLPALQKLFIK</sequence>
<dbReference type="RefSeq" id="WP_234653357.1">
    <property type="nucleotide sequence ID" value="NZ_CP094997.1"/>
</dbReference>
<comment type="caution">
    <text evidence="3">The sequence shown here is derived from an EMBL/GenBank/DDBJ whole genome shotgun (WGS) entry which is preliminary data.</text>
</comment>
<evidence type="ECO:0000313" key="3">
    <source>
        <dbReference type="EMBL" id="MCF0060538.1"/>
    </source>
</evidence>
<accession>A0A9X1TJV9</accession>
<dbReference type="Gene3D" id="3.30.530.20">
    <property type="match status" value="1"/>
</dbReference>
<keyword evidence="4" id="KW-1185">Reference proteome</keyword>
<gene>
    <name evidence="3" type="ORF">LXM26_03475</name>
</gene>